<evidence type="ECO:0000256" key="1">
    <source>
        <dbReference type="ARBA" id="ARBA00004196"/>
    </source>
</evidence>
<dbReference type="EMBL" id="CP067140">
    <property type="protein sequence ID" value="WCR02905.1"/>
    <property type="molecule type" value="Genomic_DNA"/>
</dbReference>
<evidence type="ECO:0000256" key="5">
    <source>
        <dbReference type="SAM" id="SignalP"/>
    </source>
</evidence>
<dbReference type="Proteomes" id="UP001215549">
    <property type="component" value="Chromosome"/>
</dbReference>
<keyword evidence="4" id="KW-1133">Transmembrane helix</keyword>
<evidence type="ECO:0000313" key="7">
    <source>
        <dbReference type="EMBL" id="WCR02905.1"/>
    </source>
</evidence>
<comment type="subcellular location">
    <subcellularLocation>
        <location evidence="1">Cell envelope</location>
    </subcellularLocation>
</comment>
<feature type="chain" id="PRO_5041452911" evidence="5">
    <location>
        <begin position="19"/>
        <end position="410"/>
    </location>
</feature>
<reference evidence="7 9" key="2">
    <citation type="submission" date="2021-01" db="EMBL/GenBank/DDBJ databases">
        <title>Biogeographic distribution of Paracoccus.</title>
        <authorList>
            <person name="Hollensteiner J."/>
            <person name="Leineberger J."/>
            <person name="Brinkhoff T."/>
            <person name="Daniel R."/>
        </authorList>
    </citation>
    <scope>NUCLEOTIDE SEQUENCE [LARGE SCALE GENOMIC DNA]</scope>
    <source>
        <strain evidence="7 9">DSM 18447</strain>
    </source>
</reference>
<dbReference type="SUPFAM" id="SSF48452">
    <property type="entry name" value="TPR-like"/>
    <property type="match status" value="1"/>
</dbReference>
<dbReference type="Proteomes" id="UP000186216">
    <property type="component" value="Unassembled WGS sequence"/>
</dbReference>
<dbReference type="GO" id="GO:0030313">
    <property type="term" value="C:cell envelope"/>
    <property type="evidence" value="ECO:0007669"/>
    <property type="project" value="UniProtKB-SubCell"/>
</dbReference>
<evidence type="ECO:0000256" key="3">
    <source>
        <dbReference type="SAM" id="MobiDB-lite"/>
    </source>
</evidence>
<dbReference type="RefSeq" id="WP_076527282.1">
    <property type="nucleotide sequence ID" value="NZ_CP067140.1"/>
</dbReference>
<name>A0AA45W6K7_9RHOB</name>
<keyword evidence="5" id="KW-0732">Signal</keyword>
<evidence type="ECO:0000256" key="2">
    <source>
        <dbReference type="ARBA" id="ARBA00022748"/>
    </source>
</evidence>
<accession>A0AA45W6K7</accession>
<keyword evidence="2" id="KW-0201">Cytochrome c-type biogenesis</keyword>
<keyword evidence="4" id="KW-0812">Transmembrane</keyword>
<keyword evidence="4" id="KW-0472">Membrane</keyword>
<feature type="signal peptide" evidence="5">
    <location>
        <begin position="1"/>
        <end position="18"/>
    </location>
</feature>
<dbReference type="AlphaFoldDB" id="A0AA45W6K7"/>
<evidence type="ECO:0000313" key="8">
    <source>
        <dbReference type="Proteomes" id="UP000186216"/>
    </source>
</evidence>
<dbReference type="InterPro" id="IPR051263">
    <property type="entry name" value="C-type_cytochrome_biogenesis"/>
</dbReference>
<evidence type="ECO:0000313" key="6">
    <source>
        <dbReference type="EMBL" id="SIT03145.1"/>
    </source>
</evidence>
<sequence>MFWLLCALLTLVVAAAIAAPLMRARDADTPSAASYDLRVYRDQLREVERDLERGVIGEDEAGRLRNEIGRKVLETDRKLTEATPSRRGGKMAGAVVTLAVLLAGAVGLYLYQGAPDAPDLPLSTRIANAERAYDNRPNQAEAEAAAPEPDKPEVDQEYVTLVEQLREAVARTPDDPQGLTLLATNEMRLGNMIAAREAQQRLVELRGDQASASELMRLSALMIEAAGGIITPEAEELLARALQKDRSLPQGRYLLGLLQLQNGRPDRAFPIWRQLLEEGPHDAPWNAPIRASIRDLAWLAGQPDYVPPEPETTGMPALPGPDADAMADAEDMTAGERQEMIEGMVAGLESRLATQGGSPEEWARLIGSLAVLEQTERAHAIWQEAQQRFGATPEAIAPIQAAAEKAGLTQ</sequence>
<reference evidence="6 8" key="1">
    <citation type="submission" date="2017-01" db="EMBL/GenBank/DDBJ databases">
        <authorList>
            <person name="Varghese N."/>
            <person name="Submissions S."/>
        </authorList>
    </citation>
    <scope>NUCLEOTIDE SEQUENCE [LARGE SCALE GENOMIC DNA]</scope>
    <source>
        <strain evidence="6 8">DSM 18447</strain>
    </source>
</reference>
<dbReference type="PANTHER" id="PTHR47870:SF1">
    <property type="entry name" value="CYTOCHROME C-TYPE BIOGENESIS PROTEIN CCMH"/>
    <property type="match status" value="1"/>
</dbReference>
<dbReference type="InterPro" id="IPR011990">
    <property type="entry name" value="TPR-like_helical_dom_sf"/>
</dbReference>
<organism evidence="6 8">
    <name type="scientific">Paracoccus saliphilus</name>
    <dbReference type="NCBI Taxonomy" id="405559"/>
    <lineage>
        <taxon>Bacteria</taxon>
        <taxon>Pseudomonadati</taxon>
        <taxon>Pseudomonadota</taxon>
        <taxon>Alphaproteobacteria</taxon>
        <taxon>Rhodobacterales</taxon>
        <taxon>Paracoccaceae</taxon>
        <taxon>Paracoccus</taxon>
    </lineage>
</organism>
<dbReference type="InterPro" id="IPR017560">
    <property type="entry name" value="Cyt_c_biogenesis_CcmI"/>
</dbReference>
<dbReference type="PANTHER" id="PTHR47870">
    <property type="entry name" value="CYTOCHROME C-TYPE BIOGENESIS PROTEIN CCMH"/>
    <property type="match status" value="1"/>
</dbReference>
<proteinExistence type="predicted"/>
<protein>
    <submittedName>
        <fullName evidence="7">C-type cytochrome biogenesis protein CcmI</fullName>
    </submittedName>
    <submittedName>
        <fullName evidence="6">Cytochrome c-type biogenesis protein CcmH</fullName>
    </submittedName>
</protein>
<dbReference type="EMBL" id="FTOU01000013">
    <property type="protein sequence ID" value="SIT03145.1"/>
    <property type="molecule type" value="Genomic_DNA"/>
</dbReference>
<keyword evidence="9" id="KW-1185">Reference proteome</keyword>
<feature type="transmembrane region" description="Helical" evidence="4">
    <location>
        <begin position="91"/>
        <end position="111"/>
    </location>
</feature>
<dbReference type="NCBIfam" id="TIGR03142">
    <property type="entry name" value="cytochro_ccmI"/>
    <property type="match status" value="1"/>
</dbReference>
<dbReference type="Gene3D" id="1.25.40.10">
    <property type="entry name" value="Tetratricopeptide repeat domain"/>
    <property type="match status" value="1"/>
</dbReference>
<evidence type="ECO:0000256" key="4">
    <source>
        <dbReference type="SAM" id="Phobius"/>
    </source>
</evidence>
<dbReference type="GO" id="GO:0017004">
    <property type="term" value="P:cytochrome complex assembly"/>
    <property type="evidence" value="ECO:0007669"/>
    <property type="project" value="UniProtKB-KW"/>
</dbReference>
<evidence type="ECO:0000313" key="9">
    <source>
        <dbReference type="Proteomes" id="UP001215549"/>
    </source>
</evidence>
<gene>
    <name evidence="7" type="primary">ccmI</name>
    <name evidence="7" type="ORF">JHX88_19165</name>
    <name evidence="6" type="ORF">SAMN05421772_11327</name>
</gene>
<feature type="region of interest" description="Disordered" evidence="3">
    <location>
        <begin position="133"/>
        <end position="153"/>
    </location>
</feature>